<evidence type="ECO:0000313" key="1">
    <source>
        <dbReference type="EMBL" id="RHZ82503.1"/>
    </source>
</evidence>
<proteinExistence type="predicted"/>
<dbReference type="Proteomes" id="UP000266861">
    <property type="component" value="Unassembled WGS sequence"/>
</dbReference>
<organism evidence="1 2">
    <name type="scientific">Diversispora epigaea</name>
    <dbReference type="NCBI Taxonomy" id="1348612"/>
    <lineage>
        <taxon>Eukaryota</taxon>
        <taxon>Fungi</taxon>
        <taxon>Fungi incertae sedis</taxon>
        <taxon>Mucoromycota</taxon>
        <taxon>Glomeromycotina</taxon>
        <taxon>Glomeromycetes</taxon>
        <taxon>Diversisporales</taxon>
        <taxon>Diversisporaceae</taxon>
        <taxon>Diversispora</taxon>
    </lineage>
</organism>
<keyword evidence="2" id="KW-1185">Reference proteome</keyword>
<accession>A0A397JC18</accession>
<gene>
    <name evidence="1" type="ORF">Glove_109g384</name>
</gene>
<reference evidence="1 2" key="1">
    <citation type="submission" date="2018-08" db="EMBL/GenBank/DDBJ databases">
        <title>Genome and evolution of the arbuscular mycorrhizal fungus Diversispora epigaea (formerly Glomus versiforme) and its bacterial endosymbionts.</title>
        <authorList>
            <person name="Sun X."/>
            <person name="Fei Z."/>
            <person name="Harrison M."/>
        </authorList>
    </citation>
    <scope>NUCLEOTIDE SEQUENCE [LARGE SCALE GENOMIC DNA]</scope>
    <source>
        <strain evidence="1 2">IT104</strain>
    </source>
</reference>
<comment type="caution">
    <text evidence="1">The sequence shown here is derived from an EMBL/GenBank/DDBJ whole genome shotgun (WGS) entry which is preliminary data.</text>
</comment>
<evidence type="ECO:0000313" key="2">
    <source>
        <dbReference type="Proteomes" id="UP000266861"/>
    </source>
</evidence>
<name>A0A397JC18_9GLOM</name>
<dbReference type="AlphaFoldDB" id="A0A397JC18"/>
<sequence length="354" mass="40609">MDDKKNLVWYKSGCGNNIHQVCFDQWKPTNPMIIQAPDLNPYWWYTITIENEILLVPICLGMTIATILNEQKFILRVVQGHSRHSQRPGYCCQAGVLSSNVEKSCKDTPAEVWKKTGILQKFDGFALFGLKNDYTKRILESRELPTCKPTDWTNDNAINMVTHSSEDTPAEVWKKTGILQKFDGFALFGLKNDYTKRILESRELPTCKPTDWTNDNAINSMSSILRAAGCINITPFGIEKSKYEFGQKKSILYMTTLFENGFLQTTSFINSSKLYNNFAQFQMSSQTIKKQEHLHGLMGQVVLLLKTVDPQTKLPVLYLKDNKPALWEIFSETYPDGFKRTTFMTELAQGHFQY</sequence>
<dbReference type="EMBL" id="PQFF01000102">
    <property type="protein sequence ID" value="RHZ82503.1"/>
    <property type="molecule type" value="Genomic_DNA"/>
</dbReference>
<protein>
    <submittedName>
        <fullName evidence="1">Uncharacterized protein</fullName>
    </submittedName>
</protein>